<dbReference type="RefSeq" id="WP_345395948.1">
    <property type="nucleotide sequence ID" value="NZ_BAABHG010000007.1"/>
</dbReference>
<evidence type="ECO:0000256" key="2">
    <source>
        <dbReference type="ARBA" id="ARBA00022630"/>
    </source>
</evidence>
<sequence length="543" mass="59058">MTETQHATVLIVGGGTTGLSTALFLARQGIRPILVERHPSTAIMPQARAFNPRTMEIYRTLGLEEAIRARTSILADWPGMFGADTLAGEETFRLEMPGPDRPQVELGPTGWGLVDQDELEEILHAEAERHGADVRFGTEMISLDTDDDGVTAVVRELASGTEYRVHADYLVAADGNRAGIRGRLGVGADELLSRTHSLFCVFDADLTDALRGRRFTLVYLNRPTTGTVLVPIRQEGRWMLGMPYYPEKGETQEGFTEERCVELVRAAVGDPDLDATLVPPVPGWRQKVSFSTSGGWVAQRFRAGRVFFAGDAAHVMPPSGSYGASTGIADAHNLAWKLAAVLGGHAGEELLDTYEQERGPVARTTVEQAIRLMSLRTGGTGDSAAEAENLGVIYGYRYTSPAVLTEPSTPDTPFEDPRTPTGRPGIRAPHVNLKRDNATPLSTLDLFTETFTLLTAKDGKDWHPAATTAAKKLGLTLHVHHIGTDLQDPDDRFETTYGLTPTGATLIRPDGFVAWRSPTLPTNPADTLHHTLTHLLHKPQPRA</sequence>
<evidence type="ECO:0000313" key="7">
    <source>
        <dbReference type="Proteomes" id="UP001597419"/>
    </source>
</evidence>
<comment type="caution">
    <text evidence="6">The sequence shown here is derived from an EMBL/GenBank/DDBJ whole genome shotgun (WGS) entry which is preliminary data.</text>
</comment>
<keyword evidence="3" id="KW-0274">FAD</keyword>
<comment type="cofactor">
    <cofactor evidence="1">
        <name>FAD</name>
        <dbReference type="ChEBI" id="CHEBI:57692"/>
    </cofactor>
</comment>
<name>A0ABW5GC24_9PSEU</name>
<keyword evidence="7" id="KW-1185">Reference proteome</keyword>
<protein>
    <submittedName>
        <fullName evidence="6">FAD-dependent oxidoreductase</fullName>
    </submittedName>
</protein>
<organism evidence="6 7">
    <name type="scientific">Amycolatopsis samaneae</name>
    <dbReference type="NCBI Taxonomy" id="664691"/>
    <lineage>
        <taxon>Bacteria</taxon>
        <taxon>Bacillati</taxon>
        <taxon>Actinomycetota</taxon>
        <taxon>Actinomycetes</taxon>
        <taxon>Pseudonocardiales</taxon>
        <taxon>Pseudonocardiaceae</taxon>
        <taxon>Amycolatopsis</taxon>
    </lineage>
</organism>
<dbReference type="PANTHER" id="PTHR43004">
    <property type="entry name" value="TRK SYSTEM POTASSIUM UPTAKE PROTEIN"/>
    <property type="match status" value="1"/>
</dbReference>
<dbReference type="Pfam" id="PF21274">
    <property type="entry name" value="Rng_hyd_C"/>
    <property type="match status" value="1"/>
</dbReference>
<proteinExistence type="predicted"/>
<dbReference type="Proteomes" id="UP001597419">
    <property type="component" value="Unassembled WGS sequence"/>
</dbReference>
<gene>
    <name evidence="6" type="ORF">ACFSYJ_05025</name>
</gene>
<evidence type="ECO:0000256" key="1">
    <source>
        <dbReference type="ARBA" id="ARBA00001974"/>
    </source>
</evidence>
<evidence type="ECO:0000256" key="4">
    <source>
        <dbReference type="SAM" id="MobiDB-lite"/>
    </source>
</evidence>
<feature type="region of interest" description="Disordered" evidence="4">
    <location>
        <begin position="404"/>
        <end position="430"/>
    </location>
</feature>
<dbReference type="Gene3D" id="3.40.30.120">
    <property type="match status" value="1"/>
</dbReference>
<evidence type="ECO:0000313" key="6">
    <source>
        <dbReference type="EMBL" id="MFD2457947.1"/>
    </source>
</evidence>
<reference evidence="7" key="1">
    <citation type="journal article" date="2019" name="Int. J. Syst. Evol. Microbiol.">
        <title>The Global Catalogue of Microorganisms (GCM) 10K type strain sequencing project: providing services to taxonomists for standard genome sequencing and annotation.</title>
        <authorList>
            <consortium name="The Broad Institute Genomics Platform"/>
            <consortium name="The Broad Institute Genome Sequencing Center for Infectious Disease"/>
            <person name="Wu L."/>
            <person name="Ma J."/>
        </authorList>
    </citation>
    <scope>NUCLEOTIDE SEQUENCE [LARGE SCALE GENOMIC DNA]</scope>
    <source>
        <strain evidence="7">CGMCC 4.7643</strain>
    </source>
</reference>
<dbReference type="InterPro" id="IPR050641">
    <property type="entry name" value="RIFMO-like"/>
</dbReference>
<dbReference type="Gene3D" id="3.30.9.10">
    <property type="entry name" value="D-Amino Acid Oxidase, subunit A, domain 2"/>
    <property type="match status" value="1"/>
</dbReference>
<feature type="domain" description="FAD-binding" evidence="5">
    <location>
        <begin position="7"/>
        <end position="368"/>
    </location>
</feature>
<dbReference type="EMBL" id="JBHUKU010000003">
    <property type="protein sequence ID" value="MFD2457947.1"/>
    <property type="molecule type" value="Genomic_DNA"/>
</dbReference>
<evidence type="ECO:0000256" key="3">
    <source>
        <dbReference type="ARBA" id="ARBA00022827"/>
    </source>
</evidence>
<evidence type="ECO:0000259" key="5">
    <source>
        <dbReference type="Pfam" id="PF01494"/>
    </source>
</evidence>
<dbReference type="Gene3D" id="3.50.50.60">
    <property type="entry name" value="FAD/NAD(P)-binding domain"/>
    <property type="match status" value="1"/>
</dbReference>
<dbReference type="Pfam" id="PF01494">
    <property type="entry name" value="FAD_binding_3"/>
    <property type="match status" value="1"/>
</dbReference>
<accession>A0ABW5GC24</accession>
<keyword evidence="2" id="KW-0285">Flavoprotein</keyword>
<dbReference type="InterPro" id="IPR036188">
    <property type="entry name" value="FAD/NAD-bd_sf"/>
</dbReference>
<dbReference type="PANTHER" id="PTHR43004:SF19">
    <property type="entry name" value="BINDING MONOOXYGENASE, PUTATIVE (JCVI)-RELATED"/>
    <property type="match status" value="1"/>
</dbReference>
<dbReference type="PRINTS" id="PR00420">
    <property type="entry name" value="RNGMNOXGNASE"/>
</dbReference>
<dbReference type="SUPFAM" id="SSF51905">
    <property type="entry name" value="FAD/NAD(P)-binding domain"/>
    <property type="match status" value="1"/>
</dbReference>
<dbReference type="InterPro" id="IPR002938">
    <property type="entry name" value="FAD-bd"/>
</dbReference>